<evidence type="ECO:0000313" key="3">
    <source>
        <dbReference type="Proteomes" id="UP000305067"/>
    </source>
</evidence>
<keyword evidence="3" id="KW-1185">Reference proteome</keyword>
<reference evidence="2 3" key="1">
    <citation type="journal article" date="2019" name="Nat. Ecol. Evol.">
        <title>Megaphylogeny resolves global patterns of mushroom evolution.</title>
        <authorList>
            <person name="Varga T."/>
            <person name="Krizsan K."/>
            <person name="Foldi C."/>
            <person name="Dima B."/>
            <person name="Sanchez-Garcia M."/>
            <person name="Sanchez-Ramirez S."/>
            <person name="Szollosi G.J."/>
            <person name="Szarkandi J.G."/>
            <person name="Papp V."/>
            <person name="Albert L."/>
            <person name="Andreopoulos W."/>
            <person name="Angelini C."/>
            <person name="Antonin V."/>
            <person name="Barry K.W."/>
            <person name="Bougher N.L."/>
            <person name="Buchanan P."/>
            <person name="Buyck B."/>
            <person name="Bense V."/>
            <person name="Catcheside P."/>
            <person name="Chovatia M."/>
            <person name="Cooper J."/>
            <person name="Damon W."/>
            <person name="Desjardin D."/>
            <person name="Finy P."/>
            <person name="Geml J."/>
            <person name="Haridas S."/>
            <person name="Hughes K."/>
            <person name="Justo A."/>
            <person name="Karasinski D."/>
            <person name="Kautmanova I."/>
            <person name="Kiss B."/>
            <person name="Kocsube S."/>
            <person name="Kotiranta H."/>
            <person name="LaButti K.M."/>
            <person name="Lechner B.E."/>
            <person name="Liimatainen K."/>
            <person name="Lipzen A."/>
            <person name="Lukacs Z."/>
            <person name="Mihaltcheva S."/>
            <person name="Morgado L.N."/>
            <person name="Niskanen T."/>
            <person name="Noordeloos M.E."/>
            <person name="Ohm R.A."/>
            <person name="Ortiz-Santana B."/>
            <person name="Ovrebo C."/>
            <person name="Racz N."/>
            <person name="Riley R."/>
            <person name="Savchenko A."/>
            <person name="Shiryaev A."/>
            <person name="Soop K."/>
            <person name="Spirin V."/>
            <person name="Szebenyi C."/>
            <person name="Tomsovsky M."/>
            <person name="Tulloss R.E."/>
            <person name="Uehling J."/>
            <person name="Grigoriev I.V."/>
            <person name="Vagvolgyi C."/>
            <person name="Papp T."/>
            <person name="Martin F.M."/>
            <person name="Miettinen O."/>
            <person name="Hibbett D.S."/>
            <person name="Nagy L.G."/>
        </authorList>
    </citation>
    <scope>NUCLEOTIDE SEQUENCE [LARGE SCALE GENOMIC DNA]</scope>
    <source>
        <strain evidence="2 3">CBS 309.79</strain>
    </source>
</reference>
<keyword evidence="1" id="KW-1133">Transmembrane helix</keyword>
<dbReference type="EMBL" id="ML178814">
    <property type="protein sequence ID" value="TFL07895.1"/>
    <property type="molecule type" value="Genomic_DNA"/>
</dbReference>
<feature type="transmembrane region" description="Helical" evidence="1">
    <location>
        <begin position="88"/>
        <end position="109"/>
    </location>
</feature>
<name>A0A5C3R111_9AGAR</name>
<gene>
    <name evidence="2" type="ORF">BDV98DRAFT_42202</name>
</gene>
<sequence length="347" mass="39462">MWPTFQREASFRPVVFTKSELIVICMMWGFTLGFGYFVAYNAFLLTMRVGRLSTFIILVWLEIIACVGIYGIPAILMTCGVIGQDNLWIWLGMVTGWILQMQCIIQIIVNRICILVDNPTTRTWWKLGMFLWIGFINVTVAIVWIPATLQISSRWMKANTIYDPIEKALYLLTDAGLNYYFIRTAQERLLLSGLTKYNRLLRYNKMIVWVSVSMDVLIIGSLFLKNPLVYIMMHPLAFMVKLEIEMTMSNLIVLLATGSGLQVDGFETENNAVNCTFASQSHIQSVQVRVHQEAVSHFDGDEISLHHDAKGGQHAIPMERLAATPFGQRGDATVLRKWPTMTSAESE</sequence>
<accession>A0A5C3R111</accession>
<organism evidence="2 3">
    <name type="scientific">Pterulicium gracile</name>
    <dbReference type="NCBI Taxonomy" id="1884261"/>
    <lineage>
        <taxon>Eukaryota</taxon>
        <taxon>Fungi</taxon>
        <taxon>Dikarya</taxon>
        <taxon>Basidiomycota</taxon>
        <taxon>Agaricomycotina</taxon>
        <taxon>Agaricomycetes</taxon>
        <taxon>Agaricomycetidae</taxon>
        <taxon>Agaricales</taxon>
        <taxon>Pleurotineae</taxon>
        <taxon>Pterulaceae</taxon>
        <taxon>Pterulicium</taxon>
    </lineage>
</organism>
<proteinExistence type="predicted"/>
<evidence type="ECO:0000313" key="2">
    <source>
        <dbReference type="EMBL" id="TFL07895.1"/>
    </source>
</evidence>
<evidence type="ECO:0000256" key="1">
    <source>
        <dbReference type="SAM" id="Phobius"/>
    </source>
</evidence>
<keyword evidence="1" id="KW-0472">Membrane</keyword>
<protein>
    <recommendedName>
        <fullName evidence="4">Integral membrane protein</fullName>
    </recommendedName>
</protein>
<evidence type="ECO:0008006" key="4">
    <source>
        <dbReference type="Google" id="ProtNLM"/>
    </source>
</evidence>
<keyword evidence="1" id="KW-0812">Transmembrane</keyword>
<feature type="transmembrane region" description="Helical" evidence="1">
    <location>
        <begin position="55"/>
        <end position="76"/>
    </location>
</feature>
<dbReference type="PANTHER" id="PTHR35179:SF1">
    <property type="entry name" value="INTEGRAL MEMBRANE PROTEIN"/>
    <property type="match status" value="1"/>
</dbReference>
<dbReference type="OrthoDB" id="3205825at2759"/>
<dbReference type="AlphaFoldDB" id="A0A5C3R111"/>
<dbReference type="PANTHER" id="PTHR35179">
    <property type="entry name" value="PROTEIN CBG02620"/>
    <property type="match status" value="1"/>
</dbReference>
<feature type="transmembrane region" description="Helical" evidence="1">
    <location>
        <begin position="21"/>
        <end position="43"/>
    </location>
</feature>
<feature type="transmembrane region" description="Helical" evidence="1">
    <location>
        <begin position="206"/>
        <end position="224"/>
    </location>
</feature>
<feature type="transmembrane region" description="Helical" evidence="1">
    <location>
        <begin position="129"/>
        <end position="147"/>
    </location>
</feature>
<dbReference type="Proteomes" id="UP000305067">
    <property type="component" value="Unassembled WGS sequence"/>
</dbReference>